<feature type="region of interest" description="Disordered" evidence="1">
    <location>
        <begin position="93"/>
        <end position="176"/>
    </location>
</feature>
<dbReference type="AlphaFoldDB" id="A0A559IYQ5"/>
<keyword evidence="4" id="KW-1185">Reference proteome</keyword>
<dbReference type="SUPFAM" id="SSF49299">
    <property type="entry name" value="PKD domain"/>
    <property type="match status" value="2"/>
</dbReference>
<protein>
    <submittedName>
        <fullName evidence="3">Copper amine oxidase N-terminal domain-containing protein</fullName>
    </submittedName>
</protein>
<evidence type="ECO:0000313" key="4">
    <source>
        <dbReference type="Proteomes" id="UP000318102"/>
    </source>
</evidence>
<dbReference type="OrthoDB" id="25008at2"/>
<dbReference type="EMBL" id="VNJK01000001">
    <property type="protein sequence ID" value="TVX92766.1"/>
    <property type="molecule type" value="Genomic_DNA"/>
</dbReference>
<dbReference type="InterPro" id="IPR035986">
    <property type="entry name" value="PKD_dom_sf"/>
</dbReference>
<feature type="compositionally biased region" description="Polar residues" evidence="1">
    <location>
        <begin position="108"/>
        <end position="117"/>
    </location>
</feature>
<accession>A0A559IYQ5</accession>
<dbReference type="InterPro" id="IPR012854">
    <property type="entry name" value="Cu_amine_oxidase-like_N"/>
</dbReference>
<dbReference type="SUPFAM" id="SSF55383">
    <property type="entry name" value="Copper amine oxidase, domain N"/>
    <property type="match status" value="1"/>
</dbReference>
<dbReference type="InterPro" id="IPR013783">
    <property type="entry name" value="Ig-like_fold"/>
</dbReference>
<evidence type="ECO:0000256" key="1">
    <source>
        <dbReference type="SAM" id="MobiDB-lite"/>
    </source>
</evidence>
<evidence type="ECO:0000313" key="3">
    <source>
        <dbReference type="EMBL" id="TVX92766.1"/>
    </source>
</evidence>
<reference evidence="3 4" key="1">
    <citation type="submission" date="2019-07" db="EMBL/GenBank/DDBJ databases">
        <authorList>
            <person name="Kim J."/>
        </authorList>
    </citation>
    <scope>NUCLEOTIDE SEQUENCE [LARGE SCALE GENOMIC DNA]</scope>
    <source>
        <strain evidence="3 4">N4</strain>
    </source>
</reference>
<sequence>MCLYTNEHIYRNFSIHCDVYYYVSLNKIIGPTTLRVQTRNTLGVRREGMSHFRWKRTVAMALVALQCAAVVPVASALEQREMIDVTQVQTVESQTVDGYQSPIDGQDLNGTEQTSDNGTTTEGGSTSGESVNPNVDGSTSSETGQPTDETTGDPNATDGSSIENPNTTEPKTKEHNIDTTIYGSDVLVILANSNVIVHNNVTYYSKEPITVKKGVSYISVRGLVERFGFQLDFDNTTKETIIRQGDRELRYKDKSNVYRVNGESTKMSGASYLQNNTFMVPLTSALQAMQIKYEWEQQTKRIIVQMSAAPVAKFKVTPEHIFAGQTEVVVENQSFHPRGLQIIDYEWTGLESFYSVEGQYTISLRVLDEKGVWSEPYSVTINVQPPNMPPVVDFTTNKTEYKMGELIEYHNESYDDEDAIEKVEWTNNKQAFFTPGEQQVTLKVTDKHGLSAEITKSVTITNETLYTFDEFNKIYTQVGYVYPIDGSTILGMKELTPQLRHGQRTLYRSNSPESIVQDGILYKDHIAGGTRILMHHKNAKSTDIKLYVVVKNISDEDAVVRVERAGAAGPSLHPQQTGKAAAQRYFQSFREHGIISEQTLKPKESALLMPEMSSRAIKPQQVYTMYADFLGDNNLEYKIIALDASKDIWKELPNLQVLPSDGTHIRGSFNNADRTLTVSELVGEEPSRIVFGDNKSDKTIGGWDTTSNTDVNNAGNYGVLYRVVLDRVAPNTLIGVNARGGQYSGSILVNGQEIGLPINGILKGKDEAVPIYRTGDREEKVEIWFTPAAASTMPLNVFMTQLPPKRT</sequence>
<dbReference type="InterPro" id="IPR036582">
    <property type="entry name" value="Mao_N_sf"/>
</dbReference>
<dbReference type="Proteomes" id="UP000318102">
    <property type="component" value="Unassembled WGS sequence"/>
</dbReference>
<feature type="compositionally biased region" description="Polar residues" evidence="1">
    <location>
        <begin position="131"/>
        <end position="169"/>
    </location>
</feature>
<comment type="caution">
    <text evidence="3">The sequence shown here is derived from an EMBL/GenBank/DDBJ whole genome shotgun (WGS) entry which is preliminary data.</text>
</comment>
<gene>
    <name evidence="3" type="ORF">FPZ44_06685</name>
</gene>
<dbReference type="Gene3D" id="2.60.40.10">
    <property type="entry name" value="Immunoglobulins"/>
    <property type="match status" value="1"/>
</dbReference>
<organism evidence="3 4">
    <name type="scientific">Paenibacillus agilis</name>
    <dbReference type="NCBI Taxonomy" id="3020863"/>
    <lineage>
        <taxon>Bacteria</taxon>
        <taxon>Bacillati</taxon>
        <taxon>Bacillota</taxon>
        <taxon>Bacilli</taxon>
        <taxon>Bacillales</taxon>
        <taxon>Paenibacillaceae</taxon>
        <taxon>Paenibacillus</taxon>
    </lineage>
</organism>
<dbReference type="Gene3D" id="3.30.457.10">
    <property type="entry name" value="Copper amine oxidase-like, N-terminal domain"/>
    <property type="match status" value="1"/>
</dbReference>
<feature type="domain" description="Copper amine oxidase-like N-terminal" evidence="2">
    <location>
        <begin position="199"/>
        <end position="304"/>
    </location>
</feature>
<proteinExistence type="predicted"/>
<evidence type="ECO:0000259" key="2">
    <source>
        <dbReference type="Pfam" id="PF07833"/>
    </source>
</evidence>
<feature type="compositionally biased region" description="Low complexity" evidence="1">
    <location>
        <begin position="118"/>
        <end position="130"/>
    </location>
</feature>
<dbReference type="Pfam" id="PF07833">
    <property type="entry name" value="Cu_amine_oxidN1"/>
    <property type="match status" value="1"/>
</dbReference>
<name>A0A559IYQ5_9BACL</name>